<feature type="compositionally biased region" description="Basic and acidic residues" evidence="1">
    <location>
        <begin position="235"/>
        <end position="251"/>
    </location>
</feature>
<protein>
    <submittedName>
        <fullName evidence="2">Uncharacterized protein</fullName>
    </submittedName>
</protein>
<dbReference type="AlphaFoldDB" id="A0AAV6YB55"/>
<feature type="region of interest" description="Disordered" evidence="1">
    <location>
        <begin position="233"/>
        <end position="301"/>
    </location>
</feature>
<evidence type="ECO:0000256" key="1">
    <source>
        <dbReference type="SAM" id="MobiDB-lite"/>
    </source>
</evidence>
<accession>A0AAV6YB55</accession>
<proteinExistence type="predicted"/>
<organism evidence="2 3">
    <name type="scientific">Buddleja alternifolia</name>
    <dbReference type="NCBI Taxonomy" id="168488"/>
    <lineage>
        <taxon>Eukaryota</taxon>
        <taxon>Viridiplantae</taxon>
        <taxon>Streptophyta</taxon>
        <taxon>Embryophyta</taxon>
        <taxon>Tracheophyta</taxon>
        <taxon>Spermatophyta</taxon>
        <taxon>Magnoliopsida</taxon>
        <taxon>eudicotyledons</taxon>
        <taxon>Gunneridae</taxon>
        <taxon>Pentapetalae</taxon>
        <taxon>asterids</taxon>
        <taxon>lamiids</taxon>
        <taxon>Lamiales</taxon>
        <taxon>Scrophulariaceae</taxon>
        <taxon>Buddlejeae</taxon>
        <taxon>Buddleja</taxon>
    </lineage>
</organism>
<evidence type="ECO:0000313" key="2">
    <source>
        <dbReference type="EMBL" id="KAG8389387.1"/>
    </source>
</evidence>
<feature type="region of interest" description="Disordered" evidence="1">
    <location>
        <begin position="45"/>
        <end position="117"/>
    </location>
</feature>
<name>A0AAV6YB55_9LAMI</name>
<feature type="compositionally biased region" description="Basic and acidic residues" evidence="1">
    <location>
        <begin position="52"/>
        <end position="68"/>
    </location>
</feature>
<gene>
    <name evidence="2" type="ORF">BUALT_Bualt02G0223900</name>
</gene>
<sequence>MAQNQKSNNCNKIFKWPIKAKIPSISQKNPFKTTPKPLQIVHQPQTIPIETEYPHEKEASSSNPKRETITFYGQGKGQKDAKPLASPRGNVEKVETKPSDLVSAAKTKSTKDDGVDEDEVKENDKFTDYITKVKDKMRNVSNVGRSATRRDSFNDKISSYINRARIKMRTTTTNVGDDNNVYINGTEPKEQQLQKIFKWPIKAKIPSISQKNPFKTTPKPLQIVHQPQTIPIETEYPHEKEASSSNPKRETITFYGQGKGQKDAKPLASPRGNVEKVETKPSDLVSAAKTKSTKDGVDEDEVKENDKFTDYITKVKDKMRNVSNVGRSATRRDSFNEKISSYINHARIKMGTTTTNDGDDKNV</sequence>
<dbReference type="EMBL" id="WHWC01000002">
    <property type="protein sequence ID" value="KAG8389387.1"/>
    <property type="molecule type" value="Genomic_DNA"/>
</dbReference>
<dbReference type="Proteomes" id="UP000826271">
    <property type="component" value="Unassembled WGS sequence"/>
</dbReference>
<keyword evidence="3" id="KW-1185">Reference proteome</keyword>
<dbReference type="PANTHER" id="PTHR36746">
    <property type="entry name" value="BNAC04G51760D PROTEIN"/>
    <property type="match status" value="1"/>
</dbReference>
<comment type="caution">
    <text evidence="2">The sequence shown here is derived from an EMBL/GenBank/DDBJ whole genome shotgun (WGS) entry which is preliminary data.</text>
</comment>
<dbReference type="PANTHER" id="PTHR36746:SF3">
    <property type="entry name" value="DUF4005 DOMAIN-CONTAINING PROTEIN"/>
    <property type="match status" value="1"/>
</dbReference>
<evidence type="ECO:0000313" key="3">
    <source>
        <dbReference type="Proteomes" id="UP000826271"/>
    </source>
</evidence>
<reference evidence="2" key="1">
    <citation type="submission" date="2019-10" db="EMBL/GenBank/DDBJ databases">
        <authorList>
            <person name="Zhang R."/>
            <person name="Pan Y."/>
            <person name="Wang J."/>
            <person name="Ma R."/>
            <person name="Yu S."/>
        </authorList>
    </citation>
    <scope>NUCLEOTIDE SEQUENCE</scope>
    <source>
        <strain evidence="2">LA-IB0</strain>
        <tissue evidence="2">Leaf</tissue>
    </source>
</reference>